<name>A0A1Z2SKQ9_VIBGA</name>
<dbReference type="PANTHER" id="PTHR43467:SF2">
    <property type="entry name" value="COBALT-PRECORRIN-2 C(20)-METHYLTRANSFERASE"/>
    <property type="match status" value="1"/>
</dbReference>
<dbReference type="PANTHER" id="PTHR43467">
    <property type="entry name" value="COBALT-PRECORRIN-2 C(20)-METHYLTRANSFERASE"/>
    <property type="match status" value="1"/>
</dbReference>
<dbReference type="Pfam" id="PF00590">
    <property type="entry name" value="TP_methylase"/>
    <property type="match status" value="1"/>
</dbReference>
<dbReference type="NCBIfam" id="NF004061">
    <property type="entry name" value="PRK05576.1-4"/>
    <property type="match status" value="1"/>
</dbReference>
<dbReference type="InterPro" id="IPR003043">
    <property type="entry name" value="Uropor_MeTrfase_CS"/>
</dbReference>
<dbReference type="Gene3D" id="3.40.1010.10">
    <property type="entry name" value="Cobalt-precorrin-4 Transmethylase, Domain 1"/>
    <property type="match status" value="1"/>
</dbReference>
<sequence>MSGGKLKDGGKFKNGGKSKNGGKLFAMGTGPGASDLITVRAARILGHLDVLYAPAGRQQGDSLALSIVREYLGEHVVIQARHFPMTNDAAAKHQAWDRIAAEIAQDVTAGKQVGFITLGDSMLFSTWVFLLERLAPQLDIEVVPGITSFAAIAAGGQFPLCMEQQSMAVMSCTADEAVLRRALTEHECVVLMKVYGRFEKIRTLLDEQGLLSCAILMANASMDNEIYYPDLSAIRSDTPLPYFSTILVNRRFAHQGFVHRDFVKTSHGDQPQKFSAVSDNR</sequence>
<protein>
    <submittedName>
        <fullName evidence="10">Precorrin-2 C(20)-methyltransferase</fullName>
    </submittedName>
</protein>
<keyword evidence="6" id="KW-0949">S-adenosyl-L-methionine</keyword>
<dbReference type="InterPro" id="IPR012382">
    <property type="entry name" value="CobI/CbiL"/>
</dbReference>
<dbReference type="InterPro" id="IPR035996">
    <property type="entry name" value="4pyrrol_Methylase_sf"/>
</dbReference>
<comment type="similarity">
    <text evidence="2 7 8">Belongs to the precorrin methyltransferase family.</text>
</comment>
<feature type="domain" description="Tetrapyrrole methylase" evidence="9">
    <location>
        <begin position="23"/>
        <end position="228"/>
    </location>
</feature>
<dbReference type="Gene3D" id="3.30.950.10">
    <property type="entry name" value="Methyltransferase, Cobalt-precorrin-4 Transmethylase, Domain 2"/>
    <property type="match status" value="1"/>
</dbReference>
<dbReference type="AlphaFoldDB" id="A0A1Z2SKQ9"/>
<dbReference type="InterPro" id="IPR014776">
    <property type="entry name" value="4pyrrole_Mease_sub2"/>
</dbReference>
<gene>
    <name evidence="10" type="ORF">BSQ33_18850</name>
</gene>
<dbReference type="InterPro" id="IPR006364">
    <property type="entry name" value="CobI/CbiL/CobIJ_dom"/>
</dbReference>
<dbReference type="GO" id="GO:0030788">
    <property type="term" value="F:precorrin-2 C20-methyltransferase activity"/>
    <property type="evidence" value="ECO:0007669"/>
    <property type="project" value="InterPro"/>
</dbReference>
<comment type="pathway">
    <text evidence="1">Cofactor biosynthesis; adenosylcobalamin biosynthesis.</text>
</comment>
<dbReference type="PROSITE" id="PS00839">
    <property type="entry name" value="SUMT_1"/>
    <property type="match status" value="1"/>
</dbReference>
<dbReference type="NCBIfam" id="TIGR01467">
    <property type="entry name" value="cobI_cbiL"/>
    <property type="match status" value="1"/>
</dbReference>
<keyword evidence="4 8" id="KW-0489">Methyltransferase</keyword>
<dbReference type="PIRSF" id="PIRSF036427">
    <property type="entry name" value="Precrrn-2_mtase"/>
    <property type="match status" value="1"/>
</dbReference>
<dbReference type="EMBL" id="CP018836">
    <property type="protein sequence ID" value="ASA57793.1"/>
    <property type="molecule type" value="Genomic_DNA"/>
</dbReference>
<evidence type="ECO:0000313" key="10">
    <source>
        <dbReference type="EMBL" id="ASA57793.1"/>
    </source>
</evidence>
<evidence type="ECO:0000256" key="3">
    <source>
        <dbReference type="ARBA" id="ARBA00022573"/>
    </source>
</evidence>
<accession>A0A1Z2SKQ9</accession>
<evidence type="ECO:0000256" key="6">
    <source>
        <dbReference type="ARBA" id="ARBA00022691"/>
    </source>
</evidence>
<dbReference type="OrthoDB" id="9804789at2"/>
<dbReference type="CDD" id="cd11645">
    <property type="entry name" value="Precorrin_2_C20_MT"/>
    <property type="match status" value="1"/>
</dbReference>
<dbReference type="SUPFAM" id="SSF53790">
    <property type="entry name" value="Tetrapyrrole methylase"/>
    <property type="match status" value="1"/>
</dbReference>
<evidence type="ECO:0000256" key="1">
    <source>
        <dbReference type="ARBA" id="ARBA00004953"/>
    </source>
</evidence>
<dbReference type="InterPro" id="IPR014777">
    <property type="entry name" value="4pyrrole_Mease_sub1"/>
</dbReference>
<evidence type="ECO:0000256" key="2">
    <source>
        <dbReference type="ARBA" id="ARBA00005879"/>
    </source>
</evidence>
<dbReference type="GO" id="GO:0032259">
    <property type="term" value="P:methylation"/>
    <property type="evidence" value="ECO:0007669"/>
    <property type="project" value="UniProtKB-KW"/>
</dbReference>
<reference evidence="10 11" key="1">
    <citation type="submission" date="2016-12" db="EMBL/GenBank/DDBJ databases">
        <authorList>
            <person name="Song W.-J."/>
            <person name="Kurnit D.M."/>
        </authorList>
    </citation>
    <scope>NUCLEOTIDE SEQUENCE [LARGE SCALE GENOMIC DNA]</scope>
    <source>
        <strain evidence="10 11">ATCC 43942</strain>
    </source>
</reference>
<dbReference type="PROSITE" id="PS00840">
    <property type="entry name" value="SUMT_2"/>
    <property type="match status" value="1"/>
</dbReference>
<evidence type="ECO:0000313" key="11">
    <source>
        <dbReference type="Proteomes" id="UP000196708"/>
    </source>
</evidence>
<evidence type="ECO:0000259" key="9">
    <source>
        <dbReference type="Pfam" id="PF00590"/>
    </source>
</evidence>
<dbReference type="UniPathway" id="UPA00148"/>
<dbReference type="InterPro" id="IPR000878">
    <property type="entry name" value="4pyrrol_Mease"/>
</dbReference>
<evidence type="ECO:0000256" key="5">
    <source>
        <dbReference type="ARBA" id="ARBA00022679"/>
    </source>
</evidence>
<dbReference type="RefSeq" id="WP_088134912.1">
    <property type="nucleotide sequence ID" value="NZ_CP018836.1"/>
</dbReference>
<keyword evidence="5 8" id="KW-0808">Transferase</keyword>
<evidence type="ECO:0000256" key="7">
    <source>
        <dbReference type="PIRNR" id="PIRNR036427"/>
    </source>
</evidence>
<proteinExistence type="inferred from homology"/>
<evidence type="ECO:0000256" key="4">
    <source>
        <dbReference type="ARBA" id="ARBA00022603"/>
    </source>
</evidence>
<dbReference type="Proteomes" id="UP000196708">
    <property type="component" value="Chromosome 2"/>
</dbReference>
<evidence type="ECO:0000256" key="8">
    <source>
        <dbReference type="RuleBase" id="RU003960"/>
    </source>
</evidence>
<dbReference type="GO" id="GO:0009236">
    <property type="term" value="P:cobalamin biosynthetic process"/>
    <property type="evidence" value="ECO:0007669"/>
    <property type="project" value="UniProtKB-UniRule"/>
</dbReference>
<organism evidence="10 11">
    <name type="scientific">Vibrio gazogenes</name>
    <dbReference type="NCBI Taxonomy" id="687"/>
    <lineage>
        <taxon>Bacteria</taxon>
        <taxon>Pseudomonadati</taxon>
        <taxon>Pseudomonadota</taxon>
        <taxon>Gammaproteobacteria</taxon>
        <taxon>Vibrionales</taxon>
        <taxon>Vibrionaceae</taxon>
        <taxon>Vibrio</taxon>
    </lineage>
</organism>
<dbReference type="KEGG" id="vga:BSQ33_18850"/>
<keyword evidence="3" id="KW-0169">Cobalamin biosynthesis</keyword>